<evidence type="ECO:0000313" key="2">
    <source>
        <dbReference type="Proteomes" id="UP000887013"/>
    </source>
</evidence>
<evidence type="ECO:0000313" key="1">
    <source>
        <dbReference type="EMBL" id="GFU12877.1"/>
    </source>
</evidence>
<comment type="caution">
    <text evidence="1">The sequence shown here is derived from an EMBL/GenBank/DDBJ whole genome shotgun (WGS) entry which is preliminary data.</text>
</comment>
<dbReference type="EMBL" id="BMAW01125552">
    <property type="protein sequence ID" value="GFU12877.1"/>
    <property type="molecule type" value="Genomic_DNA"/>
</dbReference>
<proteinExistence type="predicted"/>
<name>A0A8X6UBD6_NEPPI</name>
<reference evidence="1" key="1">
    <citation type="submission" date="2020-08" db="EMBL/GenBank/DDBJ databases">
        <title>Multicomponent nature underlies the extraordinary mechanical properties of spider dragline silk.</title>
        <authorList>
            <person name="Kono N."/>
            <person name="Nakamura H."/>
            <person name="Mori M."/>
            <person name="Yoshida Y."/>
            <person name="Ohtoshi R."/>
            <person name="Malay A.D."/>
            <person name="Moran D.A.P."/>
            <person name="Tomita M."/>
            <person name="Numata K."/>
            <person name="Arakawa K."/>
        </authorList>
    </citation>
    <scope>NUCLEOTIDE SEQUENCE</scope>
</reference>
<accession>A0A8X6UBD6</accession>
<dbReference type="OrthoDB" id="10529932at2759"/>
<gene>
    <name evidence="1" type="ORF">NPIL_54941</name>
</gene>
<dbReference type="Proteomes" id="UP000887013">
    <property type="component" value="Unassembled WGS sequence"/>
</dbReference>
<organism evidence="1 2">
    <name type="scientific">Nephila pilipes</name>
    <name type="common">Giant wood spider</name>
    <name type="synonym">Nephila maculata</name>
    <dbReference type="NCBI Taxonomy" id="299642"/>
    <lineage>
        <taxon>Eukaryota</taxon>
        <taxon>Metazoa</taxon>
        <taxon>Ecdysozoa</taxon>
        <taxon>Arthropoda</taxon>
        <taxon>Chelicerata</taxon>
        <taxon>Arachnida</taxon>
        <taxon>Araneae</taxon>
        <taxon>Araneomorphae</taxon>
        <taxon>Entelegynae</taxon>
        <taxon>Araneoidea</taxon>
        <taxon>Nephilidae</taxon>
        <taxon>Nephila</taxon>
    </lineage>
</organism>
<sequence>MYCGLLNDMFRHGTRCSATRGKRTTTINACSEGCKSHLKFGRVPRNHLRIAESFSCLVAAPVYFCHSRGGRKSASPRRQQDYKPVLSAYL</sequence>
<dbReference type="AlphaFoldDB" id="A0A8X6UBD6"/>
<protein>
    <submittedName>
        <fullName evidence="1">Uncharacterized protein</fullName>
    </submittedName>
</protein>
<keyword evidence="2" id="KW-1185">Reference proteome</keyword>